<dbReference type="GO" id="GO:0035251">
    <property type="term" value="F:UDP-glucosyltransferase activity"/>
    <property type="evidence" value="ECO:0007669"/>
    <property type="project" value="InterPro"/>
</dbReference>
<evidence type="ECO:0000313" key="1">
    <source>
        <dbReference type="EMBL" id="SPC73376.1"/>
    </source>
</evidence>
<reference evidence="1" key="1">
    <citation type="submission" date="2018-02" db="EMBL/GenBank/DDBJ databases">
        <authorList>
            <person name="Cohen D.B."/>
            <person name="Kent A.D."/>
        </authorList>
    </citation>
    <scope>NUCLEOTIDE SEQUENCE</scope>
</reference>
<dbReference type="AlphaFoldDB" id="A0A2N9E3C4"/>
<name>A0A2N9E3C4_FAGSY</name>
<protein>
    <submittedName>
        <fullName evidence="1">Uncharacterized protein</fullName>
    </submittedName>
</protein>
<dbReference type="PANTHER" id="PTHR48049">
    <property type="entry name" value="GLYCOSYLTRANSFERASE"/>
    <property type="match status" value="1"/>
</dbReference>
<dbReference type="EMBL" id="OIVN01000055">
    <property type="protein sequence ID" value="SPC73376.1"/>
    <property type="molecule type" value="Genomic_DNA"/>
</dbReference>
<dbReference type="SUPFAM" id="SSF53756">
    <property type="entry name" value="UDP-Glycosyltransferase/glycogen phosphorylase"/>
    <property type="match status" value="1"/>
</dbReference>
<gene>
    <name evidence="1" type="ORF">FSB_LOCUS1258</name>
</gene>
<dbReference type="Gene3D" id="3.40.50.2000">
    <property type="entry name" value="Glycogen Phosphorylase B"/>
    <property type="match status" value="2"/>
</dbReference>
<proteinExistence type="predicted"/>
<sequence>MAEPKKLHIAMFPWLAFENLPENAEATIDVPYHKIPYLKKAHDGLQQPMSHFLETAAPDWVIHDFAPYWTFKLQRSEPEHFIVPPKWVPFPTKIAYRLFEAKKIFDNYEENDSGVSDWFRFKTLLSGTEALAVKTCREVEGEWVKLLGELHNIPVIPVGLLPPSIQESSDSKDSSWDTIVEWLNKQEKESVVYIALGSEVQPSQEDLHRVGFWARAIRVALLLGSKEAKWLRSLLSYQQGLIARFLEEKQAGIEVPRNEQDGSFTRDSVAETLRLVMKDEKGKIYRDKAKEMTTIFGDRDLQYRYIDKFVEFLERKNHLTTAMSKWVINKSAKDHATRQ</sequence>
<dbReference type="PANTHER" id="PTHR48049:SF60">
    <property type="entry name" value="UDP-GLYCOSYLTRANSFERASE 91B1"/>
    <property type="match status" value="1"/>
</dbReference>
<organism evidence="1">
    <name type="scientific">Fagus sylvatica</name>
    <name type="common">Beechnut</name>
    <dbReference type="NCBI Taxonomy" id="28930"/>
    <lineage>
        <taxon>Eukaryota</taxon>
        <taxon>Viridiplantae</taxon>
        <taxon>Streptophyta</taxon>
        <taxon>Embryophyta</taxon>
        <taxon>Tracheophyta</taxon>
        <taxon>Spermatophyta</taxon>
        <taxon>Magnoliopsida</taxon>
        <taxon>eudicotyledons</taxon>
        <taxon>Gunneridae</taxon>
        <taxon>Pentapetalae</taxon>
        <taxon>rosids</taxon>
        <taxon>fabids</taxon>
        <taxon>Fagales</taxon>
        <taxon>Fagaceae</taxon>
        <taxon>Fagus</taxon>
    </lineage>
</organism>
<dbReference type="InterPro" id="IPR050481">
    <property type="entry name" value="UDP-glycosyltransf_plant"/>
</dbReference>
<accession>A0A2N9E3C4</accession>